<accession>A0A081BG99</accession>
<dbReference type="Gene3D" id="3.40.390.10">
    <property type="entry name" value="Collagenase (Catalytic Domain)"/>
    <property type="match status" value="1"/>
</dbReference>
<keyword evidence="7" id="KW-1185">Reference proteome</keyword>
<gene>
    <name evidence="6" type="primary">mmp24</name>
    <name evidence="6" type="ORF">LOSG293_020050</name>
</gene>
<keyword evidence="1" id="KW-0645">Protease</keyword>
<reference evidence="6" key="1">
    <citation type="journal article" date="2014" name="Genome Announc.">
        <title>Draft Genome Sequence of Lactobacillus oryzae Strain SG293T.</title>
        <authorList>
            <person name="Tanizawa Y."/>
            <person name="Fujisawa T."/>
            <person name="Mochizuki T."/>
            <person name="Kaminuma E."/>
            <person name="Nakamura Y."/>
            <person name="Tohno M."/>
        </authorList>
    </citation>
    <scope>NUCLEOTIDE SEQUENCE [LARGE SCALE GENOMIC DNA]</scope>
    <source>
        <strain evidence="6">SG293</strain>
    </source>
</reference>
<dbReference type="Proteomes" id="UP000028700">
    <property type="component" value="Unassembled WGS sequence"/>
</dbReference>
<dbReference type="GO" id="GO:0008270">
    <property type="term" value="F:zinc ion binding"/>
    <property type="evidence" value="ECO:0007669"/>
    <property type="project" value="InterPro"/>
</dbReference>
<evidence type="ECO:0000256" key="4">
    <source>
        <dbReference type="ARBA" id="ARBA00022833"/>
    </source>
</evidence>
<dbReference type="GO" id="GO:0006508">
    <property type="term" value="P:proteolysis"/>
    <property type="evidence" value="ECO:0007669"/>
    <property type="project" value="UniProtKB-KW"/>
</dbReference>
<dbReference type="GO" id="GO:0004222">
    <property type="term" value="F:metalloendopeptidase activity"/>
    <property type="evidence" value="ECO:0007669"/>
    <property type="project" value="InterPro"/>
</dbReference>
<dbReference type="Pfam" id="PF00413">
    <property type="entry name" value="Peptidase_M10"/>
    <property type="match status" value="1"/>
</dbReference>
<name>A0A081BG99_9LACO</name>
<keyword evidence="4" id="KW-0862">Zinc</keyword>
<dbReference type="GO" id="GO:0031012">
    <property type="term" value="C:extracellular matrix"/>
    <property type="evidence" value="ECO:0007669"/>
    <property type="project" value="InterPro"/>
</dbReference>
<dbReference type="AlphaFoldDB" id="A0A081BG99"/>
<protein>
    <submittedName>
        <fullName evidence="6">Membrane-bound metallopeptidase</fullName>
    </submittedName>
</protein>
<evidence type="ECO:0000313" key="7">
    <source>
        <dbReference type="Proteomes" id="UP000028700"/>
    </source>
</evidence>
<feature type="domain" description="Peptidase M10 metallopeptidase" evidence="5">
    <location>
        <begin position="170"/>
        <end position="208"/>
    </location>
</feature>
<evidence type="ECO:0000256" key="1">
    <source>
        <dbReference type="ARBA" id="ARBA00022670"/>
    </source>
</evidence>
<dbReference type="InterPro" id="IPR024079">
    <property type="entry name" value="MetalloPept_cat_dom_sf"/>
</dbReference>
<organism evidence="6 7">
    <name type="scientific">Secundilactobacillus oryzae JCM 18671</name>
    <dbReference type="NCBI Taxonomy" id="1291743"/>
    <lineage>
        <taxon>Bacteria</taxon>
        <taxon>Bacillati</taxon>
        <taxon>Bacillota</taxon>
        <taxon>Bacilli</taxon>
        <taxon>Lactobacillales</taxon>
        <taxon>Lactobacillaceae</taxon>
        <taxon>Secundilactobacillus</taxon>
    </lineage>
</organism>
<keyword evidence="3" id="KW-0378">Hydrolase</keyword>
<evidence type="ECO:0000259" key="5">
    <source>
        <dbReference type="Pfam" id="PF00413"/>
    </source>
</evidence>
<evidence type="ECO:0000256" key="3">
    <source>
        <dbReference type="ARBA" id="ARBA00022801"/>
    </source>
</evidence>
<sequence length="246" mass="27719">MMLLFAGVSEPVFAKTTPSFLSVTKIHTKKAAKKYKAKIAKSYNLSYGYQTGFTKTNRIAIYDATHSTAMNLSLNRAISDWNAKLGREVFYQGTAKKHTITLKFTTPPSTATPSGVAWWISKSRHINVSKPYFNGELLDITKLMKHNYLNSSYQELPIDQANTMIDTELAGSARIVEFSRILDHEMGHALGMKHSKNSHNLMYKGVGYGDIYQFDDVYHGRLNVNLITKNDLARAKAGIKMYDLLH</sequence>
<proteinExistence type="predicted"/>
<dbReference type="STRING" id="1291743.LOSG293_020050"/>
<dbReference type="SUPFAM" id="SSF55486">
    <property type="entry name" value="Metalloproteases ('zincins'), catalytic domain"/>
    <property type="match status" value="1"/>
</dbReference>
<dbReference type="EMBL" id="BBJM01000002">
    <property type="protein sequence ID" value="GAK47067.1"/>
    <property type="molecule type" value="Genomic_DNA"/>
</dbReference>
<comment type="caution">
    <text evidence="6">The sequence shown here is derived from an EMBL/GenBank/DDBJ whole genome shotgun (WGS) entry which is preliminary data.</text>
</comment>
<evidence type="ECO:0000256" key="2">
    <source>
        <dbReference type="ARBA" id="ARBA00022723"/>
    </source>
</evidence>
<evidence type="ECO:0000313" key="6">
    <source>
        <dbReference type="EMBL" id="GAK47067.1"/>
    </source>
</evidence>
<dbReference type="InterPro" id="IPR001818">
    <property type="entry name" value="Pept_M10_metallopeptidase"/>
</dbReference>
<keyword evidence="2" id="KW-0479">Metal-binding</keyword>